<comment type="caution">
    <text evidence="1">The sequence shown here is derived from an EMBL/GenBank/DDBJ whole genome shotgun (WGS) entry which is preliminary data.</text>
</comment>
<name>A0A918D8B9_9ACTN</name>
<dbReference type="AlphaFoldDB" id="A0A918D8B9"/>
<evidence type="ECO:0000313" key="2">
    <source>
        <dbReference type="Proteomes" id="UP000600365"/>
    </source>
</evidence>
<reference evidence="1 2" key="1">
    <citation type="journal article" date="2014" name="Int. J. Syst. Evol. Microbiol.">
        <title>Complete genome sequence of Corynebacterium casei LMG S-19264T (=DSM 44701T), isolated from a smear-ripened cheese.</title>
        <authorList>
            <consortium name="US DOE Joint Genome Institute (JGI-PGF)"/>
            <person name="Walter F."/>
            <person name="Albersmeier A."/>
            <person name="Kalinowski J."/>
            <person name="Ruckert C."/>
        </authorList>
    </citation>
    <scope>NUCLEOTIDE SEQUENCE [LARGE SCALE GENOMIC DNA]</scope>
    <source>
        <strain evidence="1 2">CGMCC 4.7111</strain>
    </source>
</reference>
<accession>A0A918D8B9</accession>
<dbReference type="EMBL" id="BMMM01000013">
    <property type="protein sequence ID" value="GGN79730.1"/>
    <property type="molecule type" value="Genomic_DNA"/>
</dbReference>
<protein>
    <submittedName>
        <fullName evidence="1">Uncharacterized protein</fullName>
    </submittedName>
</protein>
<evidence type="ECO:0000313" key="1">
    <source>
        <dbReference type="EMBL" id="GGN79730.1"/>
    </source>
</evidence>
<gene>
    <name evidence="1" type="ORF">GCM10011579_064490</name>
</gene>
<proteinExistence type="predicted"/>
<sequence length="72" mass="7079">MDEQLGAAFSGLGHGSGDCGSDVAIAVEEGAGNVRAARDGGDADLGFLSSAQLSSAQLSSAQLSSAQDRLSH</sequence>
<keyword evidence="2" id="KW-1185">Reference proteome</keyword>
<dbReference type="Proteomes" id="UP000600365">
    <property type="component" value="Unassembled WGS sequence"/>
</dbReference>
<organism evidence="1 2">
    <name type="scientific">Streptomyces albiflavescens</name>
    <dbReference type="NCBI Taxonomy" id="1623582"/>
    <lineage>
        <taxon>Bacteria</taxon>
        <taxon>Bacillati</taxon>
        <taxon>Actinomycetota</taxon>
        <taxon>Actinomycetes</taxon>
        <taxon>Kitasatosporales</taxon>
        <taxon>Streptomycetaceae</taxon>
        <taxon>Streptomyces</taxon>
    </lineage>
</organism>